<name>A0A9X2HKQ8_9SPHN</name>
<keyword evidence="1" id="KW-0732">Signal</keyword>
<dbReference type="GO" id="GO:0016787">
    <property type="term" value="F:hydrolase activity"/>
    <property type="evidence" value="ECO:0007669"/>
    <property type="project" value="UniProtKB-KW"/>
</dbReference>
<dbReference type="SUPFAM" id="SSF50939">
    <property type="entry name" value="Sialidases"/>
    <property type="match status" value="1"/>
</dbReference>
<dbReference type="CDD" id="cd15482">
    <property type="entry name" value="Sialidase_non-viral"/>
    <property type="match status" value="1"/>
</dbReference>
<keyword evidence="2" id="KW-0378">Hydrolase</keyword>
<feature type="chain" id="PRO_5040762633" evidence="1">
    <location>
        <begin position="20"/>
        <end position="379"/>
    </location>
</feature>
<gene>
    <name evidence="2" type="ORF">M9978_15840</name>
</gene>
<dbReference type="EMBL" id="JAMLDX010000013">
    <property type="protein sequence ID" value="MCP3731897.1"/>
    <property type="molecule type" value="Genomic_DNA"/>
</dbReference>
<feature type="signal peptide" evidence="1">
    <location>
        <begin position="1"/>
        <end position="19"/>
    </location>
</feature>
<dbReference type="PANTHER" id="PTHR38792:SF3">
    <property type="entry name" value="BNR_ASP-BOX REPEAT DOMAIN PROTEIN (AFU_ORTHOLOGUE AFUA_7G06430)-RELATED"/>
    <property type="match status" value="1"/>
</dbReference>
<accession>A0A9X2HKQ8</accession>
<sequence length="379" mass="40701">MLAVLAALGVSAMPAPAEAQTLLQAGARYPRIRMLPSGELIATVLLFPTDYRVRVFSSTNNGASWTAVSTFGEANWPTQHTSSPDFVVMPNGDLILGINTETNCIGCIPKIRIFKSTNQGRNWSYLSTAATSNKAITSTDNDGFWEPNFSFDSSGNLVLTYADETSDCCSQKLIKVRSYDGGATWTERSNLIAMGTGNDPDNKDAHRPGMPIVVKLTDGTNRWMLTYEVCGLSPAAVNCRHHYKTSTDGWNYGATNSIGTALVGNANRYFNGTPMVKSVPDGGPLLWIGKNLYLQEGTVSQANGLILFKSASGSPSGPWDSMNAPVQLTNTLASNCEGFSPALQWVPNGSGGKNLVHMTMKYNSTTAVCDMYFGSAPLN</sequence>
<dbReference type="AlphaFoldDB" id="A0A9X2HKQ8"/>
<protein>
    <submittedName>
        <fullName evidence="2">Glycoside hydrolase</fullName>
    </submittedName>
</protein>
<dbReference type="InterPro" id="IPR036278">
    <property type="entry name" value="Sialidase_sf"/>
</dbReference>
<keyword evidence="3" id="KW-1185">Reference proteome</keyword>
<reference evidence="2" key="1">
    <citation type="submission" date="2022-05" db="EMBL/GenBank/DDBJ databases">
        <title>Sphingomonas sp. strain MG17 Genome sequencing and assembly.</title>
        <authorList>
            <person name="Kim I."/>
        </authorList>
    </citation>
    <scope>NUCLEOTIDE SEQUENCE</scope>
    <source>
        <strain evidence="2">MG17</strain>
    </source>
</reference>
<dbReference type="PANTHER" id="PTHR38792">
    <property type="entry name" value="BNR/ASP-BOX REPEAT DOMAIN PROTEIN (AFU_ORTHOLOGUE AFUA_7G06430)-RELATED"/>
    <property type="match status" value="1"/>
</dbReference>
<proteinExistence type="predicted"/>
<comment type="caution">
    <text evidence="2">The sequence shown here is derived from an EMBL/GenBank/DDBJ whole genome shotgun (WGS) entry which is preliminary data.</text>
</comment>
<evidence type="ECO:0000313" key="3">
    <source>
        <dbReference type="Proteomes" id="UP001139451"/>
    </source>
</evidence>
<dbReference type="Gene3D" id="2.120.10.10">
    <property type="match status" value="1"/>
</dbReference>
<organism evidence="2 3">
    <name type="scientific">Sphingomonas tagetis</name>
    <dbReference type="NCBI Taxonomy" id="2949092"/>
    <lineage>
        <taxon>Bacteria</taxon>
        <taxon>Pseudomonadati</taxon>
        <taxon>Pseudomonadota</taxon>
        <taxon>Alphaproteobacteria</taxon>
        <taxon>Sphingomonadales</taxon>
        <taxon>Sphingomonadaceae</taxon>
        <taxon>Sphingomonas</taxon>
    </lineage>
</organism>
<evidence type="ECO:0000313" key="2">
    <source>
        <dbReference type="EMBL" id="MCP3731897.1"/>
    </source>
</evidence>
<dbReference type="Proteomes" id="UP001139451">
    <property type="component" value="Unassembled WGS sequence"/>
</dbReference>
<evidence type="ECO:0000256" key="1">
    <source>
        <dbReference type="SAM" id="SignalP"/>
    </source>
</evidence>